<feature type="compositionally biased region" description="Polar residues" evidence="3">
    <location>
        <begin position="1"/>
        <end position="13"/>
    </location>
</feature>
<dbReference type="GO" id="GO:0045490">
    <property type="term" value="P:pectin catabolic process"/>
    <property type="evidence" value="ECO:0007669"/>
    <property type="project" value="TreeGrafter"/>
</dbReference>
<feature type="compositionally biased region" description="Basic and acidic residues" evidence="3">
    <location>
        <begin position="595"/>
        <end position="639"/>
    </location>
</feature>
<feature type="region of interest" description="Disordered" evidence="3">
    <location>
        <begin position="594"/>
        <end position="641"/>
    </location>
</feature>
<sequence>MGKLTSFCQSATPQPVPRPGNRVIVALLGPFKSTSKQEKMVKTPANTKGTTPVTTGGRSSARPRSADAATKATASTPRSVKFDRFGDQDHGNDDDGSEDGLEMKGPRPMLDDEEVDELTMLDGVDPSTVPLPSTPKKAPAGADFQTPATKGDVSSKTAESPYSNDSHMITPKKSRGGRRINEDTDDEDDADDYAGRDYADPCDDLAAQVRRSYHHEDDDGAQQINLTHHISQSKLSKFNGTRNRSERSLRWLKTFIYGMEGTNTPQDRWCEPFQLCMEGGASNWIRQLPKKTRSKWSRLYGAFMAYYCSQYDQSAEDRYYTAKWDEEYYSTIPVAMRLATSTLAALALFVATSNGLDLVTQTEVGLESQAGQVGQVSPYSQAGEVSPNQAEQVQQNEASRAQDDSTDQSEQVQQDGASAEDSPNQADLMQQNDANQTDSPNQADQTQENDTSQADSPNQADQTQQDGTCTLIGTYVNGTDVSRCSNIVIDSLTVPPGVMLDLTNVTDGAKIKFQGTTTFGQKVSVNNEHICDYLLRLNGHARSAKIMYETGGPAGARHAKRFLDTCEDNALVRQLIPQRFDNIAKVEAVINDTMASDRRRKDRGNSSRKPSREGGRRNDSGRRDDRRGDSRGRREDRYSRQVTVAEASVDELYDAWQSRLAITPRRRAVSDSGSDYSDRSCKSECESDGDYVDTAETGRSNIGGRTDGQNRPHGLMGDGRRDEAHRPRWGDQDRRARPEYGPCVACGAPRHSVHRCFRRCKFCIQVHRDGQCEHYKLYEDTVKFVKSKHDKDSLPSELQGIYSSNLNERARQLLDKKVDIQGIAKDNGYTQQRAKVKLTLGWELVYEFEVWITPHYTAVNVILGTVFMIPAGVRFDPFRSTIKNPEEVVVPLIKSQREVDKQSSAKHVPGSPNDALDVPPGSVIKFKLQRNIPSRITHDLWDRRTNRLVATVRFDRSERPSRVKVTNVSNRRMWCPAHFIFVWWVPNDDLPLDDGYVQMHTRKYRDWKVLAFAAATDGQLSDKERLLYEEWFAQQPPAVERRQYAAPGGVRPRPLGAPHGPTCEEQWKQLDEGTGTDDGTKKRGDR</sequence>
<evidence type="ECO:0000256" key="3">
    <source>
        <dbReference type="SAM" id="MobiDB-lite"/>
    </source>
</evidence>
<keyword evidence="5" id="KW-1185">Reference proteome</keyword>
<name>A0A9W6U4C3_9STRA</name>
<dbReference type="GO" id="GO:0004650">
    <property type="term" value="F:polygalacturonase activity"/>
    <property type="evidence" value="ECO:0007669"/>
    <property type="project" value="TreeGrafter"/>
</dbReference>
<feature type="region of interest" description="Disordered" evidence="3">
    <location>
        <begin position="378"/>
        <end position="466"/>
    </location>
</feature>
<keyword evidence="2" id="KW-0961">Cell wall biogenesis/degradation</keyword>
<feature type="compositionally biased region" description="Polar residues" evidence="3">
    <location>
        <begin position="146"/>
        <end position="167"/>
    </location>
</feature>
<comment type="caution">
    <text evidence="4">The sequence shown here is derived from an EMBL/GenBank/DDBJ whole genome shotgun (WGS) entry which is preliminary data.</text>
</comment>
<accession>A0A9W6U4C3</accession>
<evidence type="ECO:0000256" key="2">
    <source>
        <dbReference type="ARBA" id="ARBA00023316"/>
    </source>
</evidence>
<dbReference type="PANTHER" id="PTHR31884:SF1">
    <property type="entry name" value="POLYGALACTURONASE"/>
    <property type="match status" value="1"/>
</dbReference>
<dbReference type="PANTHER" id="PTHR31884">
    <property type="entry name" value="POLYGALACTURONASE"/>
    <property type="match status" value="1"/>
</dbReference>
<evidence type="ECO:0000256" key="1">
    <source>
        <dbReference type="ARBA" id="ARBA00022729"/>
    </source>
</evidence>
<feature type="region of interest" description="Disordered" evidence="3">
    <location>
        <begin position="665"/>
        <end position="734"/>
    </location>
</feature>
<reference evidence="4" key="1">
    <citation type="submission" date="2023-04" db="EMBL/GenBank/DDBJ databases">
        <title>Phytophthora fragariaefolia NBRC 109709.</title>
        <authorList>
            <person name="Ichikawa N."/>
            <person name="Sato H."/>
            <person name="Tonouchi N."/>
        </authorList>
    </citation>
    <scope>NUCLEOTIDE SEQUENCE</scope>
    <source>
        <strain evidence="4">NBRC 109709</strain>
    </source>
</reference>
<dbReference type="OrthoDB" id="140939at2759"/>
<feature type="region of interest" description="Disordered" evidence="3">
    <location>
        <begin position="1045"/>
        <end position="1086"/>
    </location>
</feature>
<feature type="region of interest" description="Disordered" evidence="3">
    <location>
        <begin position="1"/>
        <end position="201"/>
    </location>
</feature>
<evidence type="ECO:0000313" key="5">
    <source>
        <dbReference type="Proteomes" id="UP001165121"/>
    </source>
</evidence>
<protein>
    <submittedName>
        <fullName evidence="4">Unnamed protein product</fullName>
    </submittedName>
</protein>
<dbReference type="GO" id="GO:0071555">
    <property type="term" value="P:cell wall organization"/>
    <property type="evidence" value="ECO:0007669"/>
    <property type="project" value="UniProtKB-KW"/>
</dbReference>
<organism evidence="4 5">
    <name type="scientific">Phytophthora fragariaefolia</name>
    <dbReference type="NCBI Taxonomy" id="1490495"/>
    <lineage>
        <taxon>Eukaryota</taxon>
        <taxon>Sar</taxon>
        <taxon>Stramenopiles</taxon>
        <taxon>Oomycota</taxon>
        <taxon>Peronosporomycetes</taxon>
        <taxon>Peronosporales</taxon>
        <taxon>Peronosporaceae</taxon>
        <taxon>Phytophthora</taxon>
    </lineage>
</organism>
<feature type="compositionally biased region" description="Polar residues" evidence="3">
    <location>
        <begin position="44"/>
        <end position="57"/>
    </location>
</feature>
<feature type="compositionally biased region" description="Polar residues" evidence="3">
    <location>
        <begin position="408"/>
        <end position="466"/>
    </location>
</feature>
<feature type="compositionally biased region" description="Polar residues" evidence="3">
    <location>
        <begin position="386"/>
        <end position="399"/>
    </location>
</feature>
<proteinExistence type="predicted"/>
<feature type="compositionally biased region" description="Basic and acidic residues" evidence="3">
    <location>
        <begin position="80"/>
        <end position="93"/>
    </location>
</feature>
<dbReference type="InterPro" id="IPR050434">
    <property type="entry name" value="Glycosyl_hydrlase_28"/>
</dbReference>
<dbReference type="EMBL" id="BSXT01000343">
    <property type="protein sequence ID" value="GMF24904.1"/>
    <property type="molecule type" value="Genomic_DNA"/>
</dbReference>
<dbReference type="GO" id="GO:0005576">
    <property type="term" value="C:extracellular region"/>
    <property type="evidence" value="ECO:0007669"/>
    <property type="project" value="TreeGrafter"/>
</dbReference>
<dbReference type="AlphaFoldDB" id="A0A9W6U4C3"/>
<evidence type="ECO:0000313" key="4">
    <source>
        <dbReference type="EMBL" id="GMF24904.1"/>
    </source>
</evidence>
<feature type="compositionally biased region" description="Basic and acidic residues" evidence="3">
    <location>
        <begin position="676"/>
        <end position="685"/>
    </location>
</feature>
<feature type="compositionally biased region" description="Low complexity" evidence="3">
    <location>
        <begin position="58"/>
        <end position="76"/>
    </location>
</feature>
<dbReference type="Proteomes" id="UP001165121">
    <property type="component" value="Unassembled WGS sequence"/>
</dbReference>
<feature type="compositionally biased region" description="Acidic residues" evidence="3">
    <location>
        <begin position="183"/>
        <end position="192"/>
    </location>
</feature>
<keyword evidence="1" id="KW-0732">Signal</keyword>
<feature type="compositionally biased region" description="Basic and acidic residues" evidence="3">
    <location>
        <begin position="718"/>
        <end position="734"/>
    </location>
</feature>
<gene>
    <name evidence="4" type="ORF">Pfra01_000431800</name>
</gene>